<feature type="chain" id="PRO_5041998025" evidence="1">
    <location>
        <begin position="26"/>
        <end position="75"/>
    </location>
</feature>
<accession>A0AAE1DIE3</accession>
<feature type="signal peptide" evidence="1">
    <location>
        <begin position="1"/>
        <end position="25"/>
    </location>
</feature>
<comment type="caution">
    <text evidence="2">The sequence shown here is derived from an EMBL/GenBank/DDBJ whole genome shotgun (WGS) entry which is preliminary data.</text>
</comment>
<organism evidence="2 3">
    <name type="scientific">Elysia crispata</name>
    <name type="common">lettuce slug</name>
    <dbReference type="NCBI Taxonomy" id="231223"/>
    <lineage>
        <taxon>Eukaryota</taxon>
        <taxon>Metazoa</taxon>
        <taxon>Spiralia</taxon>
        <taxon>Lophotrochozoa</taxon>
        <taxon>Mollusca</taxon>
        <taxon>Gastropoda</taxon>
        <taxon>Heterobranchia</taxon>
        <taxon>Euthyneura</taxon>
        <taxon>Panpulmonata</taxon>
        <taxon>Sacoglossa</taxon>
        <taxon>Placobranchoidea</taxon>
        <taxon>Plakobranchidae</taxon>
        <taxon>Elysia</taxon>
    </lineage>
</organism>
<name>A0AAE1DIE3_9GAST</name>
<evidence type="ECO:0000313" key="2">
    <source>
        <dbReference type="EMBL" id="KAK3770578.1"/>
    </source>
</evidence>
<proteinExistence type="predicted"/>
<keyword evidence="1" id="KW-0732">Signal</keyword>
<sequence>MIAPQPELPIMVLLVLMSHITTAYSTEEEQHLGICVNKEINESHLQSVCDGRNENGMEVEYFYVRENVSHLQTID</sequence>
<protein>
    <submittedName>
        <fullName evidence="2">Uncharacterized protein</fullName>
    </submittedName>
</protein>
<dbReference type="Proteomes" id="UP001283361">
    <property type="component" value="Unassembled WGS sequence"/>
</dbReference>
<dbReference type="EMBL" id="JAWDGP010003807">
    <property type="protein sequence ID" value="KAK3770578.1"/>
    <property type="molecule type" value="Genomic_DNA"/>
</dbReference>
<evidence type="ECO:0000313" key="3">
    <source>
        <dbReference type="Proteomes" id="UP001283361"/>
    </source>
</evidence>
<keyword evidence="3" id="KW-1185">Reference proteome</keyword>
<reference evidence="2" key="1">
    <citation type="journal article" date="2023" name="G3 (Bethesda)">
        <title>A reference genome for the long-term kleptoplast-retaining sea slug Elysia crispata morphotype clarki.</title>
        <authorList>
            <person name="Eastman K.E."/>
            <person name="Pendleton A.L."/>
            <person name="Shaikh M.A."/>
            <person name="Suttiyut T."/>
            <person name="Ogas R."/>
            <person name="Tomko P."/>
            <person name="Gavelis G."/>
            <person name="Widhalm J.R."/>
            <person name="Wisecaver J.H."/>
        </authorList>
    </citation>
    <scope>NUCLEOTIDE SEQUENCE</scope>
    <source>
        <strain evidence="2">ECLA1</strain>
    </source>
</reference>
<gene>
    <name evidence="2" type="ORF">RRG08_029496</name>
</gene>
<dbReference type="AlphaFoldDB" id="A0AAE1DIE3"/>
<evidence type="ECO:0000256" key="1">
    <source>
        <dbReference type="SAM" id="SignalP"/>
    </source>
</evidence>